<dbReference type="PANTHER" id="PTHR31111:SF136">
    <property type="entry name" value="F-BOX ASSOCIATED DOMAIN-CONTAINING PROTEIN"/>
    <property type="match status" value="1"/>
</dbReference>
<evidence type="ECO:0000313" key="3">
    <source>
        <dbReference type="EMBL" id="CAL5089314.1"/>
    </source>
</evidence>
<organism evidence="3 4">
    <name type="scientific">Urochloa decumbens</name>
    <dbReference type="NCBI Taxonomy" id="240449"/>
    <lineage>
        <taxon>Eukaryota</taxon>
        <taxon>Viridiplantae</taxon>
        <taxon>Streptophyta</taxon>
        <taxon>Embryophyta</taxon>
        <taxon>Tracheophyta</taxon>
        <taxon>Spermatophyta</taxon>
        <taxon>Magnoliopsida</taxon>
        <taxon>Liliopsida</taxon>
        <taxon>Poales</taxon>
        <taxon>Poaceae</taxon>
        <taxon>PACMAD clade</taxon>
        <taxon>Panicoideae</taxon>
        <taxon>Panicodae</taxon>
        <taxon>Paniceae</taxon>
        <taxon>Melinidinae</taxon>
        <taxon>Urochloa</taxon>
    </lineage>
</organism>
<proteinExistence type="predicted"/>
<gene>
    <name evidence="3" type="ORF">URODEC1_LOCUS113294</name>
</gene>
<dbReference type="SUPFAM" id="SSF81383">
    <property type="entry name" value="F-box domain"/>
    <property type="match status" value="1"/>
</dbReference>
<dbReference type="Proteomes" id="UP001497457">
    <property type="component" value="Chromosome 8b"/>
</dbReference>
<dbReference type="InterPro" id="IPR001810">
    <property type="entry name" value="F-box_dom"/>
</dbReference>
<feature type="domain" description="F-box" evidence="2">
    <location>
        <begin position="50"/>
        <end position="91"/>
    </location>
</feature>
<feature type="compositionally biased region" description="Polar residues" evidence="1">
    <location>
        <begin position="24"/>
        <end position="33"/>
    </location>
</feature>
<accession>A0ABC9G8S3</accession>
<dbReference type="AlphaFoldDB" id="A0ABC9G8S3"/>
<sequence length="409" mass="44902">MACCLDRKSEPRSIASSAAAPTAMLSQRPQSRRCNGDIAGGAAASNNGVLPNQDVLYEILLRIPARLLCRFRAVCKSWRSLLSDLQFAAAHAARHRGDPLFAVCAIDGTYGHDTFTEIRLVDTSGRAVKRVKVGPTSRCQMLPHLDLVLLCGMVSVDVGVERHALRVLDLATGAVSILPSNNEDTYCSFVLGRAVSSTGEHGEYKVLSFTTALVNPKQWPFRVLTLDGSGGTWRVAPKPPVSIRTFINGSGVAIKGIIYHLVDKDSWSIAAFDLEAEQWWPSLVQVLEEPMPTIIDAAHPLLWRRSLAEMNERLAAVSTTSSAMDIWLLMGSGEQGMWLKQCRICMSSIQRDVKPLSMLEDGRVVLRVRTYTRTGALWIYDPRTKSHTRVVVIENCNAGAGVYTGNLLR</sequence>
<dbReference type="CDD" id="cd22157">
    <property type="entry name" value="F-box_AtFBW1-like"/>
    <property type="match status" value="1"/>
</dbReference>
<dbReference type="PANTHER" id="PTHR31111">
    <property type="entry name" value="BNAA05G37150D PROTEIN-RELATED"/>
    <property type="match status" value="1"/>
</dbReference>
<dbReference type="NCBIfam" id="TIGR01640">
    <property type="entry name" value="F_box_assoc_1"/>
    <property type="match status" value="1"/>
</dbReference>
<dbReference type="SMART" id="SM00256">
    <property type="entry name" value="FBOX"/>
    <property type="match status" value="1"/>
</dbReference>
<evidence type="ECO:0000313" key="4">
    <source>
        <dbReference type="Proteomes" id="UP001497457"/>
    </source>
</evidence>
<dbReference type="EMBL" id="OZ075118">
    <property type="protein sequence ID" value="CAL5089314.1"/>
    <property type="molecule type" value="Genomic_DNA"/>
</dbReference>
<dbReference type="InterPro" id="IPR013187">
    <property type="entry name" value="F-box-assoc_dom_typ3"/>
</dbReference>
<dbReference type="Pfam" id="PF08268">
    <property type="entry name" value="FBA_3"/>
    <property type="match status" value="1"/>
</dbReference>
<keyword evidence="4" id="KW-1185">Reference proteome</keyword>
<evidence type="ECO:0000256" key="1">
    <source>
        <dbReference type="SAM" id="MobiDB-lite"/>
    </source>
</evidence>
<reference evidence="4" key="1">
    <citation type="submission" date="2024-06" db="EMBL/GenBank/DDBJ databases">
        <authorList>
            <person name="Ryan C."/>
        </authorList>
    </citation>
    <scope>NUCLEOTIDE SEQUENCE [LARGE SCALE GENOMIC DNA]</scope>
</reference>
<name>A0ABC9G8S3_9POAL</name>
<reference evidence="3 4" key="2">
    <citation type="submission" date="2024-10" db="EMBL/GenBank/DDBJ databases">
        <authorList>
            <person name="Ryan C."/>
        </authorList>
    </citation>
    <scope>NUCLEOTIDE SEQUENCE [LARGE SCALE GENOMIC DNA]</scope>
</reference>
<evidence type="ECO:0000259" key="2">
    <source>
        <dbReference type="SMART" id="SM00256"/>
    </source>
</evidence>
<feature type="region of interest" description="Disordered" evidence="1">
    <location>
        <begin position="8"/>
        <end position="37"/>
    </location>
</feature>
<dbReference type="Pfam" id="PF00646">
    <property type="entry name" value="F-box"/>
    <property type="match status" value="1"/>
</dbReference>
<dbReference type="InterPro" id="IPR036047">
    <property type="entry name" value="F-box-like_dom_sf"/>
</dbReference>
<dbReference type="InterPro" id="IPR017451">
    <property type="entry name" value="F-box-assoc_interact_dom"/>
</dbReference>
<dbReference type="Gene3D" id="1.20.1280.50">
    <property type="match status" value="1"/>
</dbReference>
<protein>
    <recommendedName>
        <fullName evidence="2">F-box domain-containing protein</fullName>
    </recommendedName>
</protein>